<accession>A0ABZ0GMU1</accession>
<feature type="signal peptide" evidence="2">
    <location>
        <begin position="1"/>
        <end position="19"/>
    </location>
</feature>
<protein>
    <submittedName>
        <fullName evidence="4">Prolyl oligopeptidase family serine peptidase</fullName>
    </submittedName>
</protein>
<reference evidence="4 5" key="1">
    <citation type="submission" date="2023-09" db="EMBL/GenBank/DDBJ databases">
        <authorList>
            <person name="Qi X."/>
        </authorList>
    </citation>
    <scope>NUCLEOTIDE SEQUENCE [LARGE SCALE GENOMIC DNA]</scope>
    <source>
        <strain evidence="4 5">S1-1</strain>
    </source>
</reference>
<organism evidence="4 5">
    <name type="scientific">Thalassotalea fonticola</name>
    <dbReference type="NCBI Taxonomy" id="3065649"/>
    <lineage>
        <taxon>Bacteria</taxon>
        <taxon>Pseudomonadati</taxon>
        <taxon>Pseudomonadota</taxon>
        <taxon>Gammaproteobacteria</taxon>
        <taxon>Alteromonadales</taxon>
        <taxon>Colwelliaceae</taxon>
        <taxon>Thalassotalea</taxon>
    </lineage>
</organism>
<dbReference type="InterPro" id="IPR001375">
    <property type="entry name" value="Peptidase_S9_cat"/>
</dbReference>
<name>A0ABZ0GMU1_9GAMM</name>
<sequence>MLNLILLIVLSMQPFFLFAQQLQVPVEAYGKLPSKSMVVISPNAERMAYRDTSNNNDAMVVIDLKSGSLLAAVDVSSVKPDNVYFIDDDRLIFVASKNKHIWGYRGRHDISAAFVYNLTTEKIHQLLIQGYGIYDGQSQLGSIIGISPDKKYAYMPAYKNLGAYNLYKVNLEKKRKPSIYRKGTSDTIDFFLDKNGEILARERYNNKTNLHRIEALIDDDWQEIFRQETPYRTKGFNGVTPDRKSLVMISQDDEHGRWAYYTMTLADGTISGPIFSHKDKDVEHVLTDIQRVIHGVQYSGFTPTYEFFDEKLNARMRGINKAMPNNTFVIKDNTPDWNSMVFYMDGELSSGDYVLYEKGALDLLSPARPDIPPQAVHPVKEYSFKARDGLTIPSLITTPIGQTVKNLPAIMLPHGGPESYDKLGFDWMTQYFAGQGYLVIQPQFRGSKGFGTEHLFKGRGEWGRKMQDDLTDAVHDLSKKGLIDKARVCIVGASYGGYAALAGATFTPDLYKCVVSINGVSDVEQMLDTEQRDYGSDHWVVSYWQDVISKGDVDEDHLEQISPINYVKNVIAPVLLIHGELDQTVPVEQSEDMFDELEDADKNVTFIELEEGDHNLSNAKNRMRALKAIDKFINQHI</sequence>
<dbReference type="Pfam" id="PF00326">
    <property type="entry name" value="Peptidase_S9"/>
    <property type="match status" value="1"/>
</dbReference>
<evidence type="ECO:0000313" key="4">
    <source>
        <dbReference type="EMBL" id="WOH37068.1"/>
    </source>
</evidence>
<proteinExistence type="predicted"/>
<dbReference type="PANTHER" id="PTHR42776:SF27">
    <property type="entry name" value="DIPEPTIDYL PEPTIDASE FAMILY MEMBER 6"/>
    <property type="match status" value="1"/>
</dbReference>
<keyword evidence="1" id="KW-0378">Hydrolase</keyword>
<evidence type="ECO:0000256" key="2">
    <source>
        <dbReference type="SAM" id="SignalP"/>
    </source>
</evidence>
<keyword evidence="5" id="KW-1185">Reference proteome</keyword>
<evidence type="ECO:0000313" key="5">
    <source>
        <dbReference type="Proteomes" id="UP001301442"/>
    </source>
</evidence>
<dbReference type="Proteomes" id="UP001301442">
    <property type="component" value="Chromosome"/>
</dbReference>
<dbReference type="Gene3D" id="3.40.50.1820">
    <property type="entry name" value="alpha/beta hydrolase"/>
    <property type="match status" value="1"/>
</dbReference>
<dbReference type="SUPFAM" id="SSF53474">
    <property type="entry name" value="alpha/beta-Hydrolases"/>
    <property type="match status" value="1"/>
</dbReference>
<dbReference type="RefSeq" id="WP_348395862.1">
    <property type="nucleotide sequence ID" value="NZ_CP136600.1"/>
</dbReference>
<dbReference type="PANTHER" id="PTHR42776">
    <property type="entry name" value="SERINE PEPTIDASE S9 FAMILY MEMBER"/>
    <property type="match status" value="1"/>
</dbReference>
<feature type="domain" description="Peptidase S9 prolyl oligopeptidase catalytic" evidence="3">
    <location>
        <begin position="425"/>
        <end position="636"/>
    </location>
</feature>
<dbReference type="SUPFAM" id="SSF82171">
    <property type="entry name" value="DPP6 N-terminal domain-like"/>
    <property type="match status" value="1"/>
</dbReference>
<evidence type="ECO:0000259" key="3">
    <source>
        <dbReference type="Pfam" id="PF00326"/>
    </source>
</evidence>
<feature type="chain" id="PRO_5045230380" evidence="2">
    <location>
        <begin position="20"/>
        <end position="637"/>
    </location>
</feature>
<keyword evidence="2" id="KW-0732">Signal</keyword>
<dbReference type="EMBL" id="CP136600">
    <property type="protein sequence ID" value="WOH37068.1"/>
    <property type="molecule type" value="Genomic_DNA"/>
</dbReference>
<dbReference type="InterPro" id="IPR029058">
    <property type="entry name" value="AB_hydrolase_fold"/>
</dbReference>
<gene>
    <name evidence="4" type="ORF">RI844_17115</name>
</gene>
<evidence type="ECO:0000256" key="1">
    <source>
        <dbReference type="ARBA" id="ARBA00022801"/>
    </source>
</evidence>